<reference evidence="1 2" key="1">
    <citation type="submission" date="2015-01" db="EMBL/GenBank/DDBJ databases">
        <title>Evolution of Trichinella species and genotypes.</title>
        <authorList>
            <person name="Korhonen P.K."/>
            <person name="Edoardo P."/>
            <person name="Giuseppe L.R."/>
            <person name="Gasser R.B."/>
        </authorList>
    </citation>
    <scope>NUCLEOTIDE SEQUENCE [LARGE SCALE GENOMIC DNA]</scope>
    <source>
        <strain evidence="1">ISS1980</strain>
    </source>
</reference>
<evidence type="ECO:0000313" key="2">
    <source>
        <dbReference type="Proteomes" id="UP000054843"/>
    </source>
</evidence>
<dbReference type="Proteomes" id="UP000054843">
    <property type="component" value="Unassembled WGS sequence"/>
</dbReference>
<accession>A0A0V1MU85</accession>
<proteinExistence type="predicted"/>
<name>A0A0V1MU85_9BILA</name>
<gene>
    <name evidence="1" type="ORF">T10_1721</name>
</gene>
<evidence type="ECO:0000313" key="1">
    <source>
        <dbReference type="EMBL" id="KRZ75123.1"/>
    </source>
</evidence>
<comment type="caution">
    <text evidence="1">The sequence shown here is derived from an EMBL/GenBank/DDBJ whole genome shotgun (WGS) entry which is preliminary data.</text>
</comment>
<organism evidence="1 2">
    <name type="scientific">Trichinella papuae</name>
    <dbReference type="NCBI Taxonomy" id="268474"/>
    <lineage>
        <taxon>Eukaryota</taxon>
        <taxon>Metazoa</taxon>
        <taxon>Ecdysozoa</taxon>
        <taxon>Nematoda</taxon>
        <taxon>Enoplea</taxon>
        <taxon>Dorylaimia</taxon>
        <taxon>Trichinellida</taxon>
        <taxon>Trichinellidae</taxon>
        <taxon>Trichinella</taxon>
    </lineage>
</organism>
<keyword evidence="2" id="KW-1185">Reference proteome</keyword>
<sequence length="72" mass="8496">MHILYTSQFLVRGRFNRADRYSCGLDTDHFCVIQRLAVLHAMLLRKQFCCIVSMLAIFDNLQIEQQQTCEQN</sequence>
<dbReference type="EMBL" id="JYDO01000042">
    <property type="protein sequence ID" value="KRZ75123.1"/>
    <property type="molecule type" value="Genomic_DNA"/>
</dbReference>
<dbReference type="OrthoDB" id="10295882at2759"/>
<dbReference type="AlphaFoldDB" id="A0A0V1MU85"/>
<protein>
    <submittedName>
        <fullName evidence="1">Uncharacterized protein</fullName>
    </submittedName>
</protein>